<dbReference type="SUPFAM" id="SSF51004">
    <property type="entry name" value="C-terminal (heme d1) domain of cytochrome cd1-nitrite reductase"/>
    <property type="match status" value="1"/>
</dbReference>
<proteinExistence type="inferred from homology"/>
<evidence type="ECO:0000256" key="4">
    <source>
        <dbReference type="ARBA" id="ARBA00023002"/>
    </source>
</evidence>
<keyword evidence="7" id="KW-1185">Reference proteome</keyword>
<dbReference type="InterPro" id="IPR011048">
    <property type="entry name" value="Haem_d1_sf"/>
</dbReference>
<evidence type="ECO:0000256" key="2">
    <source>
        <dbReference type="ARBA" id="ARBA00006787"/>
    </source>
</evidence>
<dbReference type="GO" id="GO:0046872">
    <property type="term" value="F:metal ion binding"/>
    <property type="evidence" value="ECO:0007669"/>
    <property type="project" value="UniProtKB-KW"/>
</dbReference>
<dbReference type="PANTHER" id="PTHR10543:SF24">
    <property type="entry name" value="CAROTENOID ISOMEROOXYGENASE"/>
    <property type="match status" value="1"/>
</dbReference>
<dbReference type="RefSeq" id="WP_371160581.1">
    <property type="nucleotide sequence ID" value="NZ_JBEDNY010000001.1"/>
</dbReference>
<evidence type="ECO:0000313" key="7">
    <source>
        <dbReference type="Proteomes" id="UP001567572"/>
    </source>
</evidence>
<name>A0ABD5M6L4_9EURY</name>
<dbReference type="Proteomes" id="UP001567572">
    <property type="component" value="Unassembled WGS sequence"/>
</dbReference>
<gene>
    <name evidence="6" type="ORF">ABNG04_05075</name>
</gene>
<sequence>MNDHRDYRAGLRTQREEVDDARLPVSGAFPDWLSGDLIGNGPGQFEAGDTELRHWFDPFAMLRRFRIDDGEVRYANRFVRSRDYAYAQENGGVRTPFPGTPPDRSLPTRLRQVLDGTFPDNPVIGVQRFGDEYAAITESPTALTFNPDTLETTGRIDLTAGLDCDLTLAHVHYDPDAEAFLNLGVSYGRDTVYTLFERPRDGGEPTALTRLQFDEAPYIHSFAVTGRHVVVTVNAYGLDTARLLKGAVTKETFLDAFRPLSAPLRFVVLDRSTGEHVATASAPPAFVYHHANAFERDGEILVDLVAFDDDRAVTGLALSNLRSDEPDLPRGDLCRYTVPLSGGEAARTTLHRGPVEFPVINYRAVNGEPHRYVYLAETDGKSSLPTDVTKVDVETGTVRRWRESGTHPGEPLFVPAPDAAGEDDGVLLSVVLDPEADRSRLVCLDAATLDERGRAELPHRLPFGFHGQFYGPSTPGRSMA</sequence>
<reference evidence="6 7" key="1">
    <citation type="submission" date="2024-06" db="EMBL/GenBank/DDBJ databases">
        <title>Halorubrum miltondacostae sp. nov., a potential PHA producer isolated from an inland solar saltern in Rio Maior, Portugal.</title>
        <authorList>
            <person name="Albuquerque L."/>
            <person name="Viver T."/>
            <person name="Barroso C."/>
            <person name="Claudino R."/>
            <person name="Galvan M."/>
            <person name="Simoes G."/>
            <person name="Lobo Da Cunha A."/>
            <person name="Egas C."/>
        </authorList>
    </citation>
    <scope>NUCLEOTIDE SEQUENCE [LARGE SCALE GENOMIC DNA]</scope>
    <source>
        <strain evidence="6 7">RMP-11</strain>
    </source>
</reference>
<evidence type="ECO:0000313" key="6">
    <source>
        <dbReference type="EMBL" id="MEZ3163250.1"/>
    </source>
</evidence>
<organism evidence="6 7">
    <name type="scientific">Halorubrum miltondacostae</name>
    <dbReference type="NCBI Taxonomy" id="3076378"/>
    <lineage>
        <taxon>Archaea</taxon>
        <taxon>Methanobacteriati</taxon>
        <taxon>Methanobacteriota</taxon>
        <taxon>Stenosarchaea group</taxon>
        <taxon>Halobacteria</taxon>
        <taxon>Halobacteriales</taxon>
        <taxon>Haloferacaceae</taxon>
        <taxon>Halorubrum</taxon>
    </lineage>
</organism>
<evidence type="ECO:0000256" key="5">
    <source>
        <dbReference type="ARBA" id="ARBA00023004"/>
    </source>
</evidence>
<keyword evidence="5" id="KW-0408">Iron</keyword>
<dbReference type="Pfam" id="PF03055">
    <property type="entry name" value="RPE65"/>
    <property type="match status" value="1"/>
</dbReference>
<keyword evidence="3" id="KW-0479">Metal-binding</keyword>
<evidence type="ECO:0000256" key="1">
    <source>
        <dbReference type="ARBA" id="ARBA00001954"/>
    </source>
</evidence>
<comment type="caution">
    <text evidence="6">The sequence shown here is derived from an EMBL/GenBank/DDBJ whole genome shotgun (WGS) entry which is preliminary data.</text>
</comment>
<dbReference type="AlphaFoldDB" id="A0ABD5M6L4"/>
<evidence type="ECO:0000256" key="3">
    <source>
        <dbReference type="ARBA" id="ARBA00022723"/>
    </source>
</evidence>
<accession>A0ABD5M6L4</accession>
<dbReference type="PANTHER" id="PTHR10543">
    <property type="entry name" value="BETA-CAROTENE DIOXYGENASE"/>
    <property type="match status" value="1"/>
</dbReference>
<protein>
    <submittedName>
        <fullName evidence="6">Carotenoid oxygenase family protein</fullName>
    </submittedName>
</protein>
<dbReference type="InterPro" id="IPR004294">
    <property type="entry name" value="Carotenoid_Oase"/>
</dbReference>
<dbReference type="EMBL" id="JBEDNY010000001">
    <property type="protein sequence ID" value="MEZ3163250.1"/>
    <property type="molecule type" value="Genomic_DNA"/>
</dbReference>
<dbReference type="GO" id="GO:0016491">
    <property type="term" value="F:oxidoreductase activity"/>
    <property type="evidence" value="ECO:0007669"/>
    <property type="project" value="UniProtKB-KW"/>
</dbReference>
<comment type="similarity">
    <text evidence="2">Belongs to the carotenoid oxygenase family.</text>
</comment>
<keyword evidence="4" id="KW-0560">Oxidoreductase</keyword>
<comment type="cofactor">
    <cofactor evidence="1">
        <name>Fe(2+)</name>
        <dbReference type="ChEBI" id="CHEBI:29033"/>
    </cofactor>
</comment>